<dbReference type="PANTHER" id="PTHR33026">
    <property type="entry name" value="OS06G0360600 PROTEIN"/>
    <property type="match status" value="1"/>
</dbReference>
<protein>
    <submittedName>
        <fullName evidence="3">Membrane-associated protein-like</fullName>
    </submittedName>
</protein>
<gene>
    <name evidence="3" type="ORF">C2845_PM13G08390</name>
</gene>
<dbReference type="AlphaFoldDB" id="A0A3L6RLE3"/>
<evidence type="ECO:0000259" key="2">
    <source>
        <dbReference type="Pfam" id="PF04195"/>
    </source>
</evidence>
<evidence type="ECO:0000313" key="3">
    <source>
        <dbReference type="EMBL" id="RLN04882.1"/>
    </source>
</evidence>
<keyword evidence="1" id="KW-0472">Membrane</keyword>
<sequence>MARSRNRGHGRHVLDFSPSLVDEAGVAHARGFAPSSVVLRAGSAYPDLRGTQEIVIFLPFLVLGLVPPFSSFFISVLEEYAVHLVRLSPNSVMTLAIFAHACEMFIGVSPSVELFRHLFSICRSSSSSSGPGTAAHHCTVGGCFFRMRPEHREGFIHFSMKEKWENWAEVSQDSSFLCLHVGPLVHSPRWSERPVLDGRWDPVLNRFALLQRTGLSWVMVAFDFLRRRLAPLQERRSLVWAYAGDDDSMRIARGAGSGLDEARLSFLMRLATDEGELAAALLPAGV</sequence>
<dbReference type="InterPro" id="IPR007321">
    <property type="entry name" value="Transposase_28"/>
</dbReference>
<reference evidence="4" key="1">
    <citation type="journal article" date="2019" name="Nat. Commun.">
        <title>The genome of broomcorn millet.</title>
        <authorList>
            <person name="Zou C."/>
            <person name="Miki D."/>
            <person name="Li D."/>
            <person name="Tang Q."/>
            <person name="Xiao L."/>
            <person name="Rajput S."/>
            <person name="Deng P."/>
            <person name="Jia W."/>
            <person name="Huang R."/>
            <person name="Zhang M."/>
            <person name="Sun Y."/>
            <person name="Hu J."/>
            <person name="Fu X."/>
            <person name="Schnable P.S."/>
            <person name="Li F."/>
            <person name="Zhang H."/>
            <person name="Feng B."/>
            <person name="Zhu X."/>
            <person name="Liu R."/>
            <person name="Schnable J.C."/>
            <person name="Zhu J.-K."/>
            <person name="Zhang H."/>
        </authorList>
    </citation>
    <scope>NUCLEOTIDE SEQUENCE [LARGE SCALE GENOMIC DNA]</scope>
</reference>
<evidence type="ECO:0000313" key="4">
    <source>
        <dbReference type="Proteomes" id="UP000275267"/>
    </source>
</evidence>
<dbReference type="Proteomes" id="UP000275267">
    <property type="component" value="Unassembled WGS sequence"/>
</dbReference>
<feature type="transmembrane region" description="Helical" evidence="1">
    <location>
        <begin position="54"/>
        <end position="77"/>
    </location>
</feature>
<dbReference type="OrthoDB" id="618480at2759"/>
<name>A0A3L6RLE3_PANMI</name>
<accession>A0A3L6RLE3</accession>
<dbReference type="PANTHER" id="PTHR33026:SF7">
    <property type="entry name" value="OS03G0100275 PROTEIN"/>
    <property type="match status" value="1"/>
</dbReference>
<organism evidence="3 4">
    <name type="scientific">Panicum miliaceum</name>
    <name type="common">Proso millet</name>
    <name type="synonym">Broomcorn millet</name>
    <dbReference type="NCBI Taxonomy" id="4540"/>
    <lineage>
        <taxon>Eukaryota</taxon>
        <taxon>Viridiplantae</taxon>
        <taxon>Streptophyta</taxon>
        <taxon>Embryophyta</taxon>
        <taxon>Tracheophyta</taxon>
        <taxon>Spermatophyta</taxon>
        <taxon>Magnoliopsida</taxon>
        <taxon>Liliopsida</taxon>
        <taxon>Poales</taxon>
        <taxon>Poaceae</taxon>
        <taxon>PACMAD clade</taxon>
        <taxon>Panicoideae</taxon>
        <taxon>Panicodae</taxon>
        <taxon>Paniceae</taxon>
        <taxon>Panicinae</taxon>
        <taxon>Panicum</taxon>
        <taxon>Panicum sect. Panicum</taxon>
    </lineage>
</organism>
<comment type="caution">
    <text evidence="3">The sequence shown here is derived from an EMBL/GenBank/DDBJ whole genome shotgun (WGS) entry which is preliminary data.</text>
</comment>
<feature type="domain" description="Transposase (putative) gypsy type" evidence="2">
    <location>
        <begin position="55"/>
        <end position="123"/>
    </location>
</feature>
<dbReference type="EMBL" id="PQIB02000008">
    <property type="protein sequence ID" value="RLN04882.1"/>
    <property type="molecule type" value="Genomic_DNA"/>
</dbReference>
<evidence type="ECO:0000256" key="1">
    <source>
        <dbReference type="SAM" id="Phobius"/>
    </source>
</evidence>
<keyword evidence="1" id="KW-0812">Transmembrane</keyword>
<keyword evidence="1" id="KW-1133">Transmembrane helix</keyword>
<keyword evidence="4" id="KW-1185">Reference proteome</keyword>
<proteinExistence type="predicted"/>
<dbReference type="STRING" id="4540.A0A3L6RLE3"/>
<dbReference type="Pfam" id="PF04195">
    <property type="entry name" value="Transposase_28"/>
    <property type="match status" value="1"/>
</dbReference>